<dbReference type="EMBL" id="JACHJT010000001">
    <property type="protein sequence ID" value="MBB4930505.1"/>
    <property type="molecule type" value="Genomic_DNA"/>
</dbReference>
<accession>A0A7W7REI1</accession>
<evidence type="ECO:0000313" key="5">
    <source>
        <dbReference type="Proteomes" id="UP000523007"/>
    </source>
</evidence>
<evidence type="ECO:0000259" key="1">
    <source>
        <dbReference type="Pfam" id="PF07848"/>
    </source>
</evidence>
<dbReference type="Gene3D" id="1.20.58.1460">
    <property type="match status" value="1"/>
</dbReference>
<dbReference type="InterPro" id="IPR012906">
    <property type="entry name" value="PaaX-like_N"/>
</dbReference>
<dbReference type="Gene3D" id="3.30.70.2650">
    <property type="match status" value="1"/>
</dbReference>
<feature type="domain" description="Transcriptional repressor PaaX-like C-terminal" evidence="2">
    <location>
        <begin position="185"/>
        <end position="277"/>
    </location>
</feature>
<reference evidence="4 5" key="1">
    <citation type="submission" date="2020-08" db="EMBL/GenBank/DDBJ databases">
        <title>Sequencing the genomes of 1000 actinobacteria strains.</title>
        <authorList>
            <person name="Klenk H.-P."/>
        </authorList>
    </citation>
    <scope>NUCLEOTIDE SEQUENCE [LARGE SCALE GENOMIC DNA]</scope>
    <source>
        <strain evidence="4 5">DSM 102030</strain>
    </source>
</reference>
<dbReference type="Proteomes" id="UP000523007">
    <property type="component" value="Unassembled WGS sequence"/>
</dbReference>
<sequence length="292" mass="32518">MALGDSGTESPNRRPRSLIVSFFGSYGRDIGGWISVADLISVLAELGVDAPATRSAISRLKRRGLLDAERNGRVAGYRLSAEGMRILAEGDLRIFNRQVAHLSEGWVLVIFSFPESERRKRHVLRSQLTWLGFGTTTAGVWIAPAHLSEQARQAVHKLGMDGYVELFHATHLGFSDLAEAVARWWDLPALQEMYETFLEDHEPVLNSWRSHGTITREHEGAAFADHLRAVDAWRRMPFLDPGLPPELLPASWAGRRAARVFFDLHTLLHEPSLAHVRAVTGTGPPHHRPAPA</sequence>
<dbReference type="InterPro" id="IPR048846">
    <property type="entry name" value="PaaX-like_central"/>
</dbReference>
<dbReference type="InterPro" id="IPR036388">
    <property type="entry name" value="WH-like_DNA-bd_sf"/>
</dbReference>
<dbReference type="AlphaFoldDB" id="A0A7W7REI1"/>
<feature type="domain" description="Transcriptional repressor PaaX-like central Cas2-like" evidence="3">
    <location>
        <begin position="103"/>
        <end position="180"/>
    </location>
</feature>
<dbReference type="RefSeq" id="WP_184575751.1">
    <property type="nucleotide sequence ID" value="NZ_JACHJT010000001.1"/>
</dbReference>
<comment type="caution">
    <text evidence="4">The sequence shown here is derived from an EMBL/GenBank/DDBJ whole genome shotgun (WGS) entry which is preliminary data.</text>
</comment>
<dbReference type="PANTHER" id="PTHR30319">
    <property type="entry name" value="PHENYLACETIC ACID REGULATOR-RELATED TRANSCRIPTIONAL REPRESSOR"/>
    <property type="match status" value="1"/>
</dbReference>
<evidence type="ECO:0000259" key="2">
    <source>
        <dbReference type="Pfam" id="PF08223"/>
    </source>
</evidence>
<dbReference type="SUPFAM" id="SSF46785">
    <property type="entry name" value="Winged helix' DNA-binding domain"/>
    <property type="match status" value="1"/>
</dbReference>
<dbReference type="PANTHER" id="PTHR30319:SF1">
    <property type="entry name" value="TRANSCRIPTIONAL REPRESSOR PAAX"/>
    <property type="match status" value="1"/>
</dbReference>
<dbReference type="GO" id="GO:0006351">
    <property type="term" value="P:DNA-templated transcription"/>
    <property type="evidence" value="ECO:0007669"/>
    <property type="project" value="InterPro"/>
</dbReference>
<dbReference type="InterPro" id="IPR011965">
    <property type="entry name" value="PaaX_trns_reg"/>
</dbReference>
<proteinExistence type="predicted"/>
<dbReference type="Pfam" id="PF07848">
    <property type="entry name" value="PaaX"/>
    <property type="match status" value="1"/>
</dbReference>
<dbReference type="PIRSF" id="PIRSF020623">
    <property type="entry name" value="PaaX"/>
    <property type="match status" value="1"/>
</dbReference>
<keyword evidence="5" id="KW-1185">Reference proteome</keyword>
<dbReference type="Pfam" id="PF08223">
    <property type="entry name" value="PaaX_C"/>
    <property type="match status" value="1"/>
</dbReference>
<dbReference type="InterPro" id="IPR036390">
    <property type="entry name" value="WH_DNA-bd_sf"/>
</dbReference>
<organism evidence="4 5">
    <name type="scientific">Lipingzhangella halophila</name>
    <dbReference type="NCBI Taxonomy" id="1783352"/>
    <lineage>
        <taxon>Bacteria</taxon>
        <taxon>Bacillati</taxon>
        <taxon>Actinomycetota</taxon>
        <taxon>Actinomycetes</taxon>
        <taxon>Streptosporangiales</taxon>
        <taxon>Nocardiopsidaceae</taxon>
        <taxon>Lipingzhangella</taxon>
    </lineage>
</organism>
<name>A0A7W7REI1_9ACTN</name>
<dbReference type="Gene3D" id="1.10.10.10">
    <property type="entry name" value="Winged helix-like DNA-binding domain superfamily/Winged helix DNA-binding domain"/>
    <property type="match status" value="1"/>
</dbReference>
<dbReference type="Pfam" id="PF20803">
    <property type="entry name" value="PaaX_M"/>
    <property type="match status" value="1"/>
</dbReference>
<evidence type="ECO:0000313" key="4">
    <source>
        <dbReference type="EMBL" id="MBB4930505.1"/>
    </source>
</evidence>
<dbReference type="InterPro" id="IPR013225">
    <property type="entry name" value="PaaX_C"/>
</dbReference>
<feature type="domain" description="Transcriptional repressor PaaX-like N-terminal" evidence="1">
    <location>
        <begin position="14"/>
        <end position="83"/>
    </location>
</feature>
<protein>
    <submittedName>
        <fullName evidence="4">Phenylacetic acid degradation operon negative regulatory protein</fullName>
    </submittedName>
</protein>
<evidence type="ECO:0000259" key="3">
    <source>
        <dbReference type="Pfam" id="PF20803"/>
    </source>
</evidence>
<gene>
    <name evidence="4" type="ORF">F4561_001325</name>
</gene>